<comment type="caution">
    <text evidence="2">The sequence shown here is derived from an EMBL/GenBank/DDBJ whole genome shotgun (WGS) entry which is preliminary data.</text>
</comment>
<proteinExistence type="predicted"/>
<dbReference type="GO" id="GO:0003824">
    <property type="term" value="F:catalytic activity"/>
    <property type="evidence" value="ECO:0007669"/>
    <property type="project" value="TreeGrafter"/>
</dbReference>
<organism evidence="2 3">
    <name type="scientific">Streptococcus criceti HS-6</name>
    <dbReference type="NCBI Taxonomy" id="873449"/>
    <lineage>
        <taxon>Bacteria</taxon>
        <taxon>Bacillati</taxon>
        <taxon>Bacillota</taxon>
        <taxon>Bacilli</taxon>
        <taxon>Lactobacillales</taxon>
        <taxon>Streptococcaceae</taxon>
        <taxon>Streptococcus</taxon>
    </lineage>
</organism>
<dbReference type="InterPro" id="IPR011008">
    <property type="entry name" value="Dimeric_a/b-barrel"/>
</dbReference>
<evidence type="ECO:0000313" key="3">
    <source>
        <dbReference type="Proteomes" id="UP000004322"/>
    </source>
</evidence>
<name>G5JNL8_STRCG</name>
<keyword evidence="3" id="KW-1185">Reference proteome</keyword>
<dbReference type="SUPFAM" id="SSF54909">
    <property type="entry name" value="Dimeric alpha+beta barrel"/>
    <property type="match status" value="2"/>
</dbReference>
<dbReference type="InterPro" id="IPR050744">
    <property type="entry name" value="AI-2_Isomerase_LsrG"/>
</dbReference>
<dbReference type="PROSITE" id="PS51725">
    <property type="entry name" value="ABM"/>
    <property type="match status" value="2"/>
</dbReference>
<feature type="domain" description="ABM" evidence="1">
    <location>
        <begin position="125"/>
        <end position="216"/>
    </location>
</feature>
<dbReference type="STRING" id="873449.STRCR_1473"/>
<evidence type="ECO:0000313" key="2">
    <source>
        <dbReference type="EMBL" id="EHI73361.1"/>
    </source>
</evidence>
<dbReference type="Proteomes" id="UP000004322">
    <property type="component" value="Unassembled WGS sequence"/>
</dbReference>
<feature type="domain" description="ABM" evidence="1">
    <location>
        <begin position="15"/>
        <end position="108"/>
    </location>
</feature>
<dbReference type="AlphaFoldDB" id="G5JNL8"/>
<dbReference type="eggNOG" id="COG1359">
    <property type="taxonomic scope" value="Bacteria"/>
</dbReference>
<dbReference type="EMBL" id="AEUV02000002">
    <property type="protein sequence ID" value="EHI73361.1"/>
    <property type="molecule type" value="Genomic_DNA"/>
</dbReference>
<dbReference type="Pfam" id="PF03992">
    <property type="entry name" value="ABM"/>
    <property type="match status" value="2"/>
</dbReference>
<reference evidence="2" key="1">
    <citation type="submission" date="2011-07" db="EMBL/GenBank/DDBJ databases">
        <authorList>
            <person name="Stanhope M.J."/>
            <person name="Durkin A.S."/>
            <person name="Hostetler J."/>
            <person name="Kim M."/>
            <person name="Radune D."/>
            <person name="Singh I."/>
            <person name="Town C.D."/>
        </authorList>
    </citation>
    <scope>NUCLEOTIDE SEQUENCE [LARGE SCALE GENOMIC DNA]</scope>
    <source>
        <strain evidence="2">HS-6</strain>
    </source>
</reference>
<accession>G5JNL8</accession>
<dbReference type="PANTHER" id="PTHR33336:SF3">
    <property type="entry name" value="ABM DOMAIN-CONTAINING PROTEIN"/>
    <property type="match status" value="1"/>
</dbReference>
<protein>
    <recommendedName>
        <fullName evidence="1">ABM domain-containing protein</fullName>
    </recommendedName>
</protein>
<sequence length="221" mass="25327">MPRNYTDWMIKMTEIFRLFRLGLDLSYETDFNQIGYNNFTQSMELEPGTLAMYGSHVPGDKSQQVVLERYASDEAYQRHVDSPHFKAFASLAQKAITSREVVTLTPEIFLQKPTALRVLEPNDFSVRLARVTVSDSQAFAAIVLPEMRASMDKEAGVLVMYAGTDVDNPDTWYFFEVYKDEAAYETHYETPHFKDYIDRSSAFVLDKSLQPLTADMLVNRG</sequence>
<evidence type="ECO:0000259" key="1">
    <source>
        <dbReference type="PROSITE" id="PS51725"/>
    </source>
</evidence>
<dbReference type="PANTHER" id="PTHR33336">
    <property type="entry name" value="QUINOL MONOOXYGENASE YGIN-RELATED"/>
    <property type="match status" value="1"/>
</dbReference>
<dbReference type="Gene3D" id="3.30.70.100">
    <property type="match status" value="1"/>
</dbReference>
<dbReference type="InterPro" id="IPR007138">
    <property type="entry name" value="ABM_dom"/>
</dbReference>
<gene>
    <name evidence="2" type="ORF">STRCR_1473</name>
</gene>